<dbReference type="RefSeq" id="WP_189308525.1">
    <property type="nucleotide sequence ID" value="NZ_BMRP01000080.1"/>
</dbReference>
<evidence type="ECO:0000313" key="3">
    <source>
        <dbReference type="Proteomes" id="UP000654471"/>
    </source>
</evidence>
<accession>A0ABQ2VPM6</accession>
<reference evidence="3" key="1">
    <citation type="journal article" date="2019" name="Int. J. Syst. Evol. Microbiol.">
        <title>The Global Catalogue of Microorganisms (GCM) 10K type strain sequencing project: providing services to taxonomists for standard genome sequencing and annotation.</title>
        <authorList>
            <consortium name="The Broad Institute Genomics Platform"/>
            <consortium name="The Broad Institute Genome Sequencing Center for Infectious Disease"/>
            <person name="Wu L."/>
            <person name="Ma J."/>
        </authorList>
    </citation>
    <scope>NUCLEOTIDE SEQUENCE [LARGE SCALE GENOMIC DNA]</scope>
    <source>
        <strain evidence="3">JCM 3399</strain>
    </source>
</reference>
<feature type="region of interest" description="Disordered" evidence="1">
    <location>
        <begin position="32"/>
        <end position="58"/>
    </location>
</feature>
<dbReference type="Proteomes" id="UP000654471">
    <property type="component" value="Unassembled WGS sequence"/>
</dbReference>
<sequence>MPQHTISLRGWVLPLLHDPGGHEVRFYTVEEHTSPEPGEVMRMVDRQESAEQVRPAAP</sequence>
<evidence type="ECO:0000256" key="1">
    <source>
        <dbReference type="SAM" id="MobiDB-lite"/>
    </source>
</evidence>
<comment type="caution">
    <text evidence="2">The sequence shown here is derived from an EMBL/GenBank/DDBJ whole genome shotgun (WGS) entry which is preliminary data.</text>
</comment>
<gene>
    <name evidence="2" type="ORF">GCM10010211_82640</name>
</gene>
<keyword evidence="3" id="KW-1185">Reference proteome</keyword>
<protein>
    <submittedName>
        <fullName evidence="2">Uncharacterized protein</fullName>
    </submittedName>
</protein>
<dbReference type="EMBL" id="BMRP01000080">
    <property type="protein sequence ID" value="GGV02836.1"/>
    <property type="molecule type" value="Genomic_DNA"/>
</dbReference>
<proteinExistence type="predicted"/>
<organism evidence="2 3">
    <name type="scientific">Streptomyces albospinus</name>
    <dbReference type="NCBI Taxonomy" id="285515"/>
    <lineage>
        <taxon>Bacteria</taxon>
        <taxon>Bacillati</taxon>
        <taxon>Actinomycetota</taxon>
        <taxon>Actinomycetes</taxon>
        <taxon>Kitasatosporales</taxon>
        <taxon>Streptomycetaceae</taxon>
        <taxon>Streptomyces</taxon>
    </lineage>
</organism>
<name>A0ABQ2VPM6_9ACTN</name>
<evidence type="ECO:0000313" key="2">
    <source>
        <dbReference type="EMBL" id="GGV02836.1"/>
    </source>
</evidence>
<feature type="compositionally biased region" description="Basic and acidic residues" evidence="1">
    <location>
        <begin position="42"/>
        <end position="51"/>
    </location>
</feature>